<comment type="caution">
    <text evidence="2">The sequence shown here is derived from an EMBL/GenBank/DDBJ whole genome shotgun (WGS) entry which is preliminary data.</text>
</comment>
<dbReference type="SUPFAM" id="SSF47413">
    <property type="entry name" value="lambda repressor-like DNA-binding domains"/>
    <property type="match status" value="1"/>
</dbReference>
<dbReference type="GO" id="GO:0006355">
    <property type="term" value="P:regulation of DNA-templated transcription"/>
    <property type="evidence" value="ECO:0007669"/>
    <property type="project" value="InterPro"/>
</dbReference>
<sequence length="133" mass="14958">MNAMIKQAVDHWHYVAPLLSKPENEDDFHTLVEALDELLDTVGDDESHPLMGLIHQLGDLVSDYENEHLPIPKRDGRAALAFLMEQHGLGQSDLTEVATQSVISEILSGKRQLNIRHIKALSERFNVSADTFF</sequence>
<dbReference type="RefSeq" id="WP_004704357.1">
    <property type="nucleotide sequence ID" value="NZ_JEWH01000118.1"/>
</dbReference>
<dbReference type="CDD" id="cd00093">
    <property type="entry name" value="HTH_XRE"/>
    <property type="match status" value="1"/>
</dbReference>
<dbReference type="AlphaFoldDB" id="A0A009HJM9"/>
<feature type="domain" description="HTH cro/C1-type" evidence="1">
    <location>
        <begin position="99"/>
        <end position="132"/>
    </location>
</feature>
<dbReference type="PATRIC" id="fig|1310613.3.peg.4039"/>
<dbReference type="InterPro" id="IPR001387">
    <property type="entry name" value="Cro/C1-type_HTH"/>
</dbReference>
<evidence type="ECO:0000313" key="3">
    <source>
        <dbReference type="Proteomes" id="UP000020595"/>
    </source>
</evidence>
<gene>
    <name evidence="2" type="ORF">J512_4246</name>
</gene>
<dbReference type="InterPro" id="IPR010982">
    <property type="entry name" value="Lambda_DNA-bd_dom_sf"/>
</dbReference>
<proteinExistence type="predicted"/>
<dbReference type="Gene3D" id="1.10.260.40">
    <property type="entry name" value="lambda repressor-like DNA-binding domains"/>
    <property type="match status" value="1"/>
</dbReference>
<dbReference type="InterPro" id="IPR039060">
    <property type="entry name" value="Antitox_HigA"/>
</dbReference>
<name>A0A009HJM9_ACIB9</name>
<dbReference type="PROSITE" id="PS50943">
    <property type="entry name" value="HTH_CROC1"/>
    <property type="match status" value="1"/>
</dbReference>
<evidence type="ECO:0000313" key="2">
    <source>
        <dbReference type="EMBL" id="EXB03235.1"/>
    </source>
</evidence>
<dbReference type="Proteomes" id="UP000020595">
    <property type="component" value="Unassembled WGS sequence"/>
</dbReference>
<accession>A0A009HJM9</accession>
<evidence type="ECO:0000259" key="1">
    <source>
        <dbReference type="PROSITE" id="PS50943"/>
    </source>
</evidence>
<dbReference type="PANTHER" id="PTHR40455">
    <property type="entry name" value="ANTITOXIN HIGA"/>
    <property type="match status" value="1"/>
</dbReference>
<protein>
    <submittedName>
        <fullName evidence="2">Helix-turn-helix family protein</fullName>
    </submittedName>
</protein>
<dbReference type="PANTHER" id="PTHR40455:SF1">
    <property type="entry name" value="ANTITOXIN HIGA"/>
    <property type="match status" value="1"/>
</dbReference>
<dbReference type="Pfam" id="PF01381">
    <property type="entry name" value="HTH_3"/>
    <property type="match status" value="1"/>
</dbReference>
<dbReference type="EMBL" id="JEWH01000118">
    <property type="protein sequence ID" value="EXB03235.1"/>
    <property type="molecule type" value="Genomic_DNA"/>
</dbReference>
<reference evidence="2 3" key="1">
    <citation type="submission" date="2014-02" db="EMBL/GenBank/DDBJ databases">
        <title>Comparative genomics and transcriptomics to identify genetic mechanisms underlying the emergence of carbapenem resistant Acinetobacter baumannii (CRAb).</title>
        <authorList>
            <person name="Harris A.D."/>
            <person name="Johnson K.J."/>
            <person name="George J."/>
            <person name="Shefchek K."/>
            <person name="Daugherty S.C."/>
            <person name="Parankush S."/>
            <person name="Sadzewicz L."/>
            <person name="Tallon L."/>
            <person name="Sengamalay N."/>
            <person name="Hazen T.H."/>
            <person name="Rasko D.A."/>
        </authorList>
    </citation>
    <scope>NUCLEOTIDE SEQUENCE [LARGE SCALE GENOMIC DNA]</scope>
    <source>
        <strain evidence="2 3">1295743</strain>
    </source>
</reference>
<dbReference type="SMART" id="SM00530">
    <property type="entry name" value="HTH_XRE"/>
    <property type="match status" value="1"/>
</dbReference>
<dbReference type="GO" id="GO:0001046">
    <property type="term" value="F:core promoter sequence-specific DNA binding"/>
    <property type="evidence" value="ECO:0007669"/>
    <property type="project" value="TreeGrafter"/>
</dbReference>
<organism evidence="2 3">
    <name type="scientific">Acinetobacter baumannii (strain 1295743)</name>
    <dbReference type="NCBI Taxonomy" id="1310613"/>
    <lineage>
        <taxon>Bacteria</taxon>
        <taxon>Pseudomonadati</taxon>
        <taxon>Pseudomonadota</taxon>
        <taxon>Gammaproteobacteria</taxon>
        <taxon>Moraxellales</taxon>
        <taxon>Moraxellaceae</taxon>
        <taxon>Acinetobacter</taxon>
        <taxon>Acinetobacter calcoaceticus/baumannii complex</taxon>
    </lineage>
</organism>